<comment type="function">
    <text evidence="6">Required for 60S pre-ribosomal subunits export to the cytoplasm.</text>
</comment>
<dbReference type="Proteomes" id="UP000029665">
    <property type="component" value="Unassembled WGS sequence"/>
</dbReference>
<evidence type="ECO:0000259" key="10">
    <source>
        <dbReference type="Pfam" id="PF21638"/>
    </source>
</evidence>
<feature type="compositionally biased region" description="Acidic residues" evidence="7">
    <location>
        <begin position="533"/>
        <end position="543"/>
    </location>
</feature>
<feature type="domain" description="SDA1 middle" evidence="8">
    <location>
        <begin position="546"/>
        <end position="698"/>
    </location>
</feature>
<dbReference type="InterPro" id="IPR048292">
    <property type="entry name" value="SDA1_C"/>
</dbReference>
<dbReference type="InterPro" id="IPR007949">
    <property type="entry name" value="SDA1_MD"/>
</dbReference>
<evidence type="ECO:0000259" key="9">
    <source>
        <dbReference type="Pfam" id="PF08158"/>
    </source>
</evidence>
<dbReference type="GO" id="GO:0015031">
    <property type="term" value="P:protein transport"/>
    <property type="evidence" value="ECO:0007669"/>
    <property type="project" value="UniProtKB-KW"/>
</dbReference>
<evidence type="ECO:0000256" key="5">
    <source>
        <dbReference type="ARBA" id="ARBA00023242"/>
    </source>
</evidence>
<organism evidence="11 12">
    <name type="scientific">Pycnoporus cinnabarinus</name>
    <name type="common">Cinnabar-red polypore</name>
    <name type="synonym">Trametes cinnabarina</name>
    <dbReference type="NCBI Taxonomy" id="5643"/>
    <lineage>
        <taxon>Eukaryota</taxon>
        <taxon>Fungi</taxon>
        <taxon>Dikarya</taxon>
        <taxon>Basidiomycota</taxon>
        <taxon>Agaricomycotina</taxon>
        <taxon>Agaricomycetes</taxon>
        <taxon>Polyporales</taxon>
        <taxon>Polyporaceae</taxon>
        <taxon>Trametes</taxon>
    </lineage>
</organism>
<accession>A0A060S891</accession>
<keyword evidence="4 6" id="KW-0653">Protein transport</keyword>
<evidence type="ECO:0000256" key="7">
    <source>
        <dbReference type="SAM" id="MobiDB-lite"/>
    </source>
</evidence>
<evidence type="ECO:0000313" key="12">
    <source>
        <dbReference type="Proteomes" id="UP000029665"/>
    </source>
</evidence>
<keyword evidence="2 6" id="KW-0813">Transport</keyword>
<dbReference type="OMA" id="AMYKTYK"/>
<dbReference type="GO" id="GO:0000055">
    <property type="term" value="P:ribosomal large subunit export from nucleus"/>
    <property type="evidence" value="ECO:0007669"/>
    <property type="project" value="UniProtKB-UniRule"/>
</dbReference>
<protein>
    <recommendedName>
        <fullName evidence="6">Protein SDA1</fullName>
    </recommendedName>
</protein>
<evidence type="ECO:0000256" key="4">
    <source>
        <dbReference type="ARBA" id="ARBA00022927"/>
    </source>
</evidence>
<dbReference type="Pfam" id="PF08158">
    <property type="entry name" value="SDA1_HEAT"/>
    <property type="match status" value="2"/>
</dbReference>
<evidence type="ECO:0000256" key="3">
    <source>
        <dbReference type="ARBA" id="ARBA00022517"/>
    </source>
</evidence>
<evidence type="ECO:0000256" key="6">
    <source>
        <dbReference type="RuleBase" id="RU365057"/>
    </source>
</evidence>
<dbReference type="SUPFAM" id="SSF48371">
    <property type="entry name" value="ARM repeat"/>
    <property type="match status" value="1"/>
</dbReference>
<dbReference type="PANTHER" id="PTHR12730:SF0">
    <property type="entry name" value="PROTEIN SDA1 HOMOLOG"/>
    <property type="match status" value="1"/>
</dbReference>
<gene>
    <name evidence="11" type="ORF">BN946_scf184636.g7</name>
</gene>
<dbReference type="Pfam" id="PF05285">
    <property type="entry name" value="SDA1_dom"/>
    <property type="match status" value="1"/>
</dbReference>
<feature type="compositionally biased region" description="Acidic residues" evidence="7">
    <location>
        <begin position="553"/>
        <end position="566"/>
    </location>
</feature>
<evidence type="ECO:0000256" key="2">
    <source>
        <dbReference type="ARBA" id="ARBA00022448"/>
    </source>
</evidence>
<dbReference type="InterPro" id="IPR016024">
    <property type="entry name" value="ARM-type_fold"/>
</dbReference>
<feature type="region of interest" description="Disordered" evidence="7">
    <location>
        <begin position="656"/>
        <end position="676"/>
    </location>
</feature>
<feature type="compositionally biased region" description="Basic and acidic residues" evidence="7">
    <location>
        <begin position="747"/>
        <end position="767"/>
    </location>
</feature>
<evidence type="ECO:0000256" key="1">
    <source>
        <dbReference type="ARBA" id="ARBA00005783"/>
    </source>
</evidence>
<feature type="domain" description="SDA1 N-terminal" evidence="9">
    <location>
        <begin position="194"/>
        <end position="443"/>
    </location>
</feature>
<keyword evidence="3 6" id="KW-0690">Ribosome biogenesis</keyword>
<dbReference type="OrthoDB" id="2196187at2759"/>
<comment type="similarity">
    <text evidence="1 6">Belongs to the SDA1 family.</text>
</comment>
<sequence>MGRGVLLTSNLPQLQNLIKRDPPAYKEEFLQQWNHYNSIRQIFQINPDENAQHFRELVAFIAQVAQCYPKETADFPSQISTLLLENYGTLSPDTRKSLVQNLVMLRNKDVITSITLLQTLFPLLPKTTSSTLRAFIRRTILSDIRTANLRTKNHKLNRAVQAMLFGMVERGMDAEVVGDKGKLKATAGPGSKGEEAMWAVVLTKELWRKGIWNDAKTVSIIALGCFHPVTKVQSASLHFFLGGDDEKEDSDDEEEDLPNMKALQHRREINKKTRSGAKKLEKIAKAVSKKKKKAETTTANFPAIQLLNDPQTFGEKLYDILNKYDKRFSLDHKILIMQLLSRVMGGHKLCVLGFYTYIMKYLTYHQLRIPSILVALAQSVHDFTPPDALTPVVRKLAQEFVHPGVGSEVIAAGINAIREVCRRQPWSMEEDLLGDLIEYRKSRDKAVTAAARGLLQLFREVNPGMLKRRERGKEASMGMAKGNQPLPFGHSAQAAVDIEGLVLLEDHLKKLREEEGAASGDEEEDDQAAWEGWDVESDSDESSDGWISVSSDSEGDLEISDSEDEDGKGKKKTKAKGKAKATEQDEEEEENDKEGTAEENAEQAVQRISSLATTKILTPADFALLNDLRIKAASEAVERGAGSGTKRKLAALESQRKSLLGSSDGPITETFISEDDILGPRKKAKADYAERIASIEKGREGREKYGSLKGKKKKGNPSSSTNREKARNKPIMMILASGAVKGKKKASLREKQQKLRAHIDRAKKSHH</sequence>
<dbReference type="GO" id="GO:0005730">
    <property type="term" value="C:nucleolus"/>
    <property type="evidence" value="ECO:0007669"/>
    <property type="project" value="UniProtKB-SubCell"/>
</dbReference>
<dbReference type="InterPro" id="IPR012977">
    <property type="entry name" value="SDA1_N"/>
</dbReference>
<proteinExistence type="inferred from homology"/>
<dbReference type="EMBL" id="CCBP010000086">
    <property type="protein sequence ID" value="CDO70575.1"/>
    <property type="molecule type" value="Genomic_DNA"/>
</dbReference>
<feature type="compositionally biased region" description="Acidic residues" evidence="7">
    <location>
        <begin position="584"/>
        <end position="601"/>
    </location>
</feature>
<feature type="region of interest" description="Disordered" evidence="7">
    <location>
        <begin position="533"/>
        <end position="606"/>
    </location>
</feature>
<feature type="compositionally biased region" description="Basic residues" evidence="7">
    <location>
        <begin position="569"/>
        <end position="579"/>
    </location>
</feature>
<dbReference type="Pfam" id="PF21638">
    <property type="entry name" value="SDA1_C"/>
    <property type="match status" value="1"/>
</dbReference>
<comment type="caution">
    <text evidence="11">The sequence shown here is derived from an EMBL/GenBank/DDBJ whole genome shotgun (WGS) entry which is preliminary data.</text>
</comment>
<feature type="region of interest" description="Disordered" evidence="7">
    <location>
        <begin position="693"/>
        <end position="767"/>
    </location>
</feature>
<dbReference type="PANTHER" id="PTHR12730">
    <property type="entry name" value="HSDA/SDA1-RELATED"/>
    <property type="match status" value="1"/>
</dbReference>
<evidence type="ECO:0000259" key="8">
    <source>
        <dbReference type="Pfam" id="PF05285"/>
    </source>
</evidence>
<keyword evidence="12" id="KW-1185">Reference proteome</keyword>
<keyword evidence="5 6" id="KW-0539">Nucleus</keyword>
<comment type="subcellular location">
    <subcellularLocation>
        <location evidence="6">Nucleus</location>
        <location evidence="6">Nucleolus</location>
    </subcellularLocation>
</comment>
<dbReference type="AlphaFoldDB" id="A0A060S891"/>
<dbReference type="InterPro" id="IPR027312">
    <property type="entry name" value="Sda1"/>
</dbReference>
<dbReference type="STRING" id="5643.A0A060S891"/>
<feature type="compositionally biased region" description="Basic and acidic residues" evidence="7">
    <location>
        <begin position="693"/>
        <end position="706"/>
    </location>
</feature>
<name>A0A060S891_PYCCI</name>
<reference evidence="11" key="1">
    <citation type="submission" date="2014-01" db="EMBL/GenBank/DDBJ databases">
        <title>The genome of the white-rot fungus Pycnoporus cinnabarinus: a basidiomycete model with a versatile arsenal for lignocellulosic biomass breakdown.</title>
        <authorList>
            <person name="Levasseur A."/>
            <person name="Lomascolo A."/>
            <person name="Ruiz-Duenas F.J."/>
            <person name="Uzan E."/>
            <person name="Piumi F."/>
            <person name="Kues U."/>
            <person name="Ram A.F.J."/>
            <person name="Murat C."/>
            <person name="Haon M."/>
            <person name="Benoit I."/>
            <person name="Arfi Y."/>
            <person name="Chevret D."/>
            <person name="Drula E."/>
            <person name="Kwon M.J."/>
            <person name="Gouret P."/>
            <person name="Lesage-Meessen L."/>
            <person name="Lombard V."/>
            <person name="Mariette J."/>
            <person name="Noirot C."/>
            <person name="Park J."/>
            <person name="Patyshakuliyeva A."/>
            <person name="Wieneger R.A.B."/>
            <person name="Wosten H.A.B."/>
            <person name="Martin F."/>
            <person name="Coutinho P.M."/>
            <person name="de Vries R."/>
            <person name="Martinez A.T."/>
            <person name="Klopp C."/>
            <person name="Pontarotti P."/>
            <person name="Henrissat B."/>
            <person name="Record E."/>
        </authorList>
    </citation>
    <scope>NUCLEOTIDE SEQUENCE [LARGE SCALE GENOMIC DNA]</scope>
    <source>
        <strain evidence="11">BRFM137</strain>
    </source>
</reference>
<feature type="domain" description="SDA1 C-terminal" evidence="10">
    <location>
        <begin position="718"/>
        <end position="764"/>
    </location>
</feature>
<evidence type="ECO:0000313" key="11">
    <source>
        <dbReference type="EMBL" id="CDO70575.1"/>
    </source>
</evidence>
<feature type="domain" description="SDA1 N-terminal" evidence="9">
    <location>
        <begin position="60"/>
        <end position="170"/>
    </location>
</feature>
<dbReference type="GO" id="GO:0042273">
    <property type="term" value="P:ribosomal large subunit biogenesis"/>
    <property type="evidence" value="ECO:0007669"/>
    <property type="project" value="UniProtKB-UniRule"/>
</dbReference>
<dbReference type="HOGENOM" id="CLU_009161_2_1_1"/>